<dbReference type="AlphaFoldDB" id="Q3KQF2"/>
<protein>
    <submittedName>
        <fullName evidence="2">LOC496076 protein</fullName>
    </submittedName>
</protein>
<sequence length="435" mass="48106">IAGRAALVVGYSPVFSAATAMSTGMQQLYTEMCSEQKQPVNPFIAEILSQTEEQELYASTLKLCGNNRLVQVQRVSDEDFLALTRVLSKNCFITNLDLRYNNLTDNGAAHIATFLQNNSSLLCLNIMGNDIGTDGAEHITKALHRNSSLLSLRMTGNKIGNKGGMLFASMLQVNSSLEELDLGDCDLGIQSLIALATVLLQNKTLKSVNLNRPLFYVIQEDTTVHLSEMLRVNSTLQELHLSKHEMTDFGVQRLCDALHENYALKHLDLSCNKITRDGVKCLAEVLKRNKTLEILDLASNRMEDDGAIYLAEAIYLYNRSLKALSVVSNSIRGKGLKALAAAINANNCLLYIYIWGNKIDEEASVAFSHLLKSGRLSSSSTDVQPYVVDGRACLAELFHGLKKHYYWTPSYGMADDPISNSQFAIRDDDSFLSTK</sequence>
<gene>
    <name evidence="2" type="primary">LOC496076</name>
</gene>
<dbReference type="PANTHER" id="PTHR24111:SF4">
    <property type="entry name" value="LEUCINE-RICH REPEAT-CONTAINING PROTEIN 34"/>
    <property type="match status" value="1"/>
</dbReference>
<feature type="non-terminal residue" evidence="2">
    <location>
        <position position="1"/>
    </location>
</feature>
<dbReference type="InterPro" id="IPR052201">
    <property type="entry name" value="LRR-containing_regulator"/>
</dbReference>
<dbReference type="InterPro" id="IPR001611">
    <property type="entry name" value="Leu-rich_rpt"/>
</dbReference>
<reference evidence="2" key="1">
    <citation type="submission" date="2005-10" db="EMBL/GenBank/DDBJ databases">
        <authorList>
            <consortium name="NIH - Xenopus Gene Collection (XGC) project"/>
        </authorList>
    </citation>
    <scope>NUCLEOTIDE SEQUENCE [LARGE SCALE MRNA]</scope>
    <source>
        <tissue evidence="2">Testis</tissue>
    </source>
</reference>
<dbReference type="EMBL" id="BC106237">
    <property type="protein sequence ID" value="AAI06238.1"/>
    <property type="molecule type" value="mRNA"/>
</dbReference>
<dbReference type="InterPro" id="IPR032675">
    <property type="entry name" value="LRR_dom_sf"/>
</dbReference>
<proteinExistence type="evidence at transcript level"/>
<keyword evidence="1" id="KW-0677">Repeat</keyword>
<name>Q3KQF2_XENLA</name>
<organism evidence="2">
    <name type="scientific">Xenopus laevis</name>
    <name type="common">African clawed frog</name>
    <dbReference type="NCBI Taxonomy" id="8355"/>
    <lineage>
        <taxon>Eukaryota</taxon>
        <taxon>Metazoa</taxon>
        <taxon>Chordata</taxon>
        <taxon>Craniata</taxon>
        <taxon>Vertebrata</taxon>
        <taxon>Euteleostomi</taxon>
        <taxon>Amphibia</taxon>
        <taxon>Batrachia</taxon>
        <taxon>Anura</taxon>
        <taxon>Pipoidea</taxon>
        <taxon>Pipidae</taxon>
        <taxon>Xenopodinae</taxon>
        <taxon>Xenopus</taxon>
        <taxon>Xenopus</taxon>
    </lineage>
</organism>
<accession>Q3KQF2</accession>
<evidence type="ECO:0000313" key="2">
    <source>
        <dbReference type="EMBL" id="AAI06238.1"/>
    </source>
</evidence>
<dbReference type="Pfam" id="PF13516">
    <property type="entry name" value="LRR_6"/>
    <property type="match status" value="8"/>
</dbReference>
<dbReference type="PANTHER" id="PTHR24111">
    <property type="entry name" value="LEUCINE-RICH REPEAT-CONTAINING PROTEIN 34"/>
    <property type="match status" value="1"/>
</dbReference>
<dbReference type="Gene3D" id="3.80.10.10">
    <property type="entry name" value="Ribonuclease Inhibitor"/>
    <property type="match status" value="3"/>
</dbReference>
<dbReference type="SUPFAM" id="SSF52047">
    <property type="entry name" value="RNI-like"/>
    <property type="match status" value="1"/>
</dbReference>
<dbReference type="SMART" id="SM00368">
    <property type="entry name" value="LRR_RI"/>
    <property type="match status" value="9"/>
</dbReference>
<evidence type="ECO:0000256" key="1">
    <source>
        <dbReference type="ARBA" id="ARBA00022737"/>
    </source>
</evidence>